<name>A0A938YAJ8_9ACTN</name>
<dbReference type="EMBL" id="JAERWK010000021">
    <property type="protein sequence ID" value="MBM9468945.1"/>
    <property type="molecule type" value="Genomic_DNA"/>
</dbReference>
<keyword evidence="1" id="KW-0812">Transmembrane</keyword>
<comment type="caution">
    <text evidence="2">The sequence shown here is derived from an EMBL/GenBank/DDBJ whole genome shotgun (WGS) entry which is preliminary data.</text>
</comment>
<reference evidence="2" key="1">
    <citation type="submission" date="2021-01" db="EMBL/GenBank/DDBJ databases">
        <title>YIM 132084 draft genome.</title>
        <authorList>
            <person name="An D."/>
        </authorList>
    </citation>
    <scope>NUCLEOTIDE SEQUENCE</scope>
    <source>
        <strain evidence="2">YIM 132084</strain>
    </source>
</reference>
<keyword evidence="1" id="KW-1133">Transmembrane helix</keyword>
<evidence type="ECO:0000313" key="3">
    <source>
        <dbReference type="Proteomes" id="UP000663792"/>
    </source>
</evidence>
<accession>A0A938YAJ8</accession>
<proteinExistence type="predicted"/>
<evidence type="ECO:0000256" key="1">
    <source>
        <dbReference type="SAM" id="Phobius"/>
    </source>
</evidence>
<protein>
    <submittedName>
        <fullName evidence="2">Uncharacterized protein</fullName>
    </submittedName>
</protein>
<dbReference type="Proteomes" id="UP000663792">
    <property type="component" value="Unassembled WGS sequence"/>
</dbReference>
<feature type="transmembrane region" description="Helical" evidence="1">
    <location>
        <begin position="89"/>
        <end position="108"/>
    </location>
</feature>
<gene>
    <name evidence="2" type="ORF">JL106_16795</name>
</gene>
<feature type="transmembrane region" description="Helical" evidence="1">
    <location>
        <begin position="114"/>
        <end position="132"/>
    </location>
</feature>
<keyword evidence="1" id="KW-0472">Membrane</keyword>
<dbReference type="RefSeq" id="WP_205261900.1">
    <property type="nucleotide sequence ID" value="NZ_JAERWK010000021.1"/>
</dbReference>
<feature type="transmembrane region" description="Helical" evidence="1">
    <location>
        <begin position="12"/>
        <end position="32"/>
    </location>
</feature>
<evidence type="ECO:0000313" key="2">
    <source>
        <dbReference type="EMBL" id="MBM9468945.1"/>
    </source>
</evidence>
<sequence>MTPAPWWLLTTVRRWAGLAVAGGAAGVVFAPSNIFGGERPWTRWGPMAVLGVLVVVAGAASLITLIRRPELRRFRFTDLPISRRGARTWLIRIVALVVMLGMFVLAAVDPGNAGIPWLSVATLFGILVGWAVHPQRRRPVVEPARPAPAPSPHGDVVS</sequence>
<keyword evidence="3" id="KW-1185">Reference proteome</keyword>
<organism evidence="2 3">
    <name type="scientific">Nakamurella leprariae</name>
    <dbReference type="NCBI Taxonomy" id="2803911"/>
    <lineage>
        <taxon>Bacteria</taxon>
        <taxon>Bacillati</taxon>
        <taxon>Actinomycetota</taxon>
        <taxon>Actinomycetes</taxon>
        <taxon>Nakamurellales</taxon>
        <taxon>Nakamurellaceae</taxon>
        <taxon>Nakamurella</taxon>
    </lineage>
</organism>
<dbReference type="AlphaFoldDB" id="A0A938YAJ8"/>
<feature type="transmembrane region" description="Helical" evidence="1">
    <location>
        <begin position="44"/>
        <end position="66"/>
    </location>
</feature>